<evidence type="ECO:0000313" key="3">
    <source>
        <dbReference type="Proteomes" id="UP000426246"/>
    </source>
</evidence>
<keyword evidence="1" id="KW-0812">Transmembrane</keyword>
<dbReference type="Proteomes" id="UP000426246">
    <property type="component" value="Chromosome"/>
</dbReference>
<feature type="transmembrane region" description="Helical" evidence="1">
    <location>
        <begin position="48"/>
        <end position="67"/>
    </location>
</feature>
<accession>A0A6B8RJY0</accession>
<proteinExistence type="predicted"/>
<dbReference type="AlphaFoldDB" id="A0A6B8RJY0"/>
<keyword evidence="1" id="KW-1133">Transmembrane helix</keyword>
<feature type="transmembrane region" description="Helical" evidence="1">
    <location>
        <begin position="23"/>
        <end position="42"/>
    </location>
</feature>
<keyword evidence="1" id="KW-0472">Membrane</keyword>
<evidence type="ECO:0000313" key="2">
    <source>
        <dbReference type="EMBL" id="QGQ95648.1"/>
    </source>
</evidence>
<keyword evidence="3" id="KW-1185">Reference proteome</keyword>
<sequence>MNTHYKFSSEVVKTQLQKNMPKIITIVILAGCLGIYLGVKGSGLDKSIFISAPLVFISIGIGMRRGLQKRSLILSSYELMIYDDVIIQRQMGSADRNIKRSEITMIVEYKNKGIKIKTNDNKRTIFIPLKLTGYQEVKETLQAWNQIKQG</sequence>
<protein>
    <submittedName>
        <fullName evidence="2">Uncharacterized protein</fullName>
    </submittedName>
</protein>
<dbReference type="OrthoDB" id="10007781at2"/>
<evidence type="ECO:0000256" key="1">
    <source>
        <dbReference type="SAM" id="Phobius"/>
    </source>
</evidence>
<gene>
    <name evidence="2" type="ORF">EHS13_12515</name>
</gene>
<dbReference type="EMBL" id="CP034235">
    <property type="protein sequence ID" value="QGQ95648.1"/>
    <property type="molecule type" value="Genomic_DNA"/>
</dbReference>
<reference evidence="3" key="1">
    <citation type="submission" date="2018-11" db="EMBL/GenBank/DDBJ databases">
        <title>Complete genome sequence of Paenibacillus sp. ML311-T8.</title>
        <authorList>
            <person name="Nam Y.-D."/>
            <person name="Kang J."/>
            <person name="Chung W.-H."/>
            <person name="Park Y.S."/>
        </authorList>
    </citation>
    <scope>NUCLEOTIDE SEQUENCE [LARGE SCALE GENOMIC DNA]</scope>
    <source>
        <strain evidence="3">ML311-T8</strain>
    </source>
</reference>
<name>A0A6B8RJY0_9BACL</name>
<dbReference type="KEGG" id="ppsc:EHS13_12515"/>
<organism evidence="2 3">
    <name type="scientific">Paenibacillus psychroresistens</name>
    <dbReference type="NCBI Taxonomy" id="1778678"/>
    <lineage>
        <taxon>Bacteria</taxon>
        <taxon>Bacillati</taxon>
        <taxon>Bacillota</taxon>
        <taxon>Bacilli</taxon>
        <taxon>Bacillales</taxon>
        <taxon>Paenibacillaceae</taxon>
        <taxon>Paenibacillus</taxon>
    </lineage>
</organism>
<dbReference type="RefSeq" id="WP_155700685.1">
    <property type="nucleotide sequence ID" value="NZ_CP034235.1"/>
</dbReference>